<dbReference type="OrthoDB" id="9806342at2"/>
<reference evidence="2 3" key="1">
    <citation type="submission" date="2017-08" db="EMBL/GenBank/DDBJ databases">
        <title>Aliifodinibius alkalisoli sp. nov., isolated from saline alkaline soil.</title>
        <authorList>
            <person name="Liu D."/>
            <person name="Zhang G."/>
        </authorList>
    </citation>
    <scope>NUCLEOTIDE SEQUENCE [LARGE SCALE GENOMIC DNA]</scope>
    <source>
        <strain evidence="2 3">WN023</strain>
    </source>
</reference>
<sequence>MKPTKAAFTVDVEDGISIAMRDIFSVESRQTDRVVSLTEKILDLLARYQTQGTFFVLGQVAEKFPQLVKKIAQEGHELGVHGYNHYQFFRMTRKQAFEELTKAKKLIEDLTGHEVFGHRAPAFSITPKTEWGLDVIAEAGFKYDSSIMPGSGMRYGWSGFPKDIHELKTPSGMNLIEVPLSTVKVFWKDIPVCGGGYLRLFPYALTRAAFEKIQKERPVVLYMHPYELDTQDYPDYYFDQLNKVDLLTRYKMKSMWFNRKSVYPKLARLLQNYEFGTVINLVNNDHQITGTKVF</sequence>
<evidence type="ECO:0000259" key="1">
    <source>
        <dbReference type="PROSITE" id="PS51677"/>
    </source>
</evidence>
<organism evidence="2 3">
    <name type="scientific">Fodinibius salipaludis</name>
    <dbReference type="NCBI Taxonomy" id="2032627"/>
    <lineage>
        <taxon>Bacteria</taxon>
        <taxon>Pseudomonadati</taxon>
        <taxon>Balneolota</taxon>
        <taxon>Balneolia</taxon>
        <taxon>Balneolales</taxon>
        <taxon>Balneolaceae</taxon>
        <taxon>Fodinibius</taxon>
    </lineage>
</organism>
<dbReference type="InterPro" id="IPR002509">
    <property type="entry name" value="NODB_dom"/>
</dbReference>
<keyword evidence="3" id="KW-1185">Reference proteome</keyword>
<dbReference type="PROSITE" id="PS51677">
    <property type="entry name" value="NODB"/>
    <property type="match status" value="1"/>
</dbReference>
<protein>
    <submittedName>
        <fullName evidence="2">Polysaccharide deacetylase family protein</fullName>
    </submittedName>
</protein>
<dbReference type="Proteomes" id="UP000218831">
    <property type="component" value="Unassembled WGS sequence"/>
</dbReference>
<dbReference type="SUPFAM" id="SSF88713">
    <property type="entry name" value="Glycoside hydrolase/deacetylase"/>
    <property type="match status" value="1"/>
</dbReference>
<dbReference type="AlphaFoldDB" id="A0A2A2GB07"/>
<accession>A0A2A2GB07</accession>
<dbReference type="EMBL" id="NSKE01000006">
    <property type="protein sequence ID" value="PAU94025.1"/>
    <property type="molecule type" value="Genomic_DNA"/>
</dbReference>
<feature type="domain" description="NodB homology" evidence="1">
    <location>
        <begin position="24"/>
        <end position="294"/>
    </location>
</feature>
<dbReference type="RefSeq" id="WP_095606701.1">
    <property type="nucleotide sequence ID" value="NZ_NSKE01000006.1"/>
</dbReference>
<dbReference type="Gene3D" id="3.20.20.370">
    <property type="entry name" value="Glycoside hydrolase/deacetylase"/>
    <property type="match status" value="1"/>
</dbReference>
<dbReference type="PANTHER" id="PTHR47561:SF1">
    <property type="entry name" value="POLYSACCHARIDE DEACETYLASE FAMILY PROTEIN (AFU_ORTHOLOGUE AFUA_6G05030)"/>
    <property type="match status" value="1"/>
</dbReference>
<gene>
    <name evidence="2" type="ORF">CK503_10195</name>
</gene>
<proteinExistence type="predicted"/>
<dbReference type="InterPro" id="IPR045235">
    <property type="entry name" value="PuuE_HpPgdA-like"/>
</dbReference>
<dbReference type="PANTHER" id="PTHR47561">
    <property type="entry name" value="POLYSACCHARIDE DEACETYLASE FAMILY PROTEIN (AFU_ORTHOLOGUE AFUA_6G05030)"/>
    <property type="match status" value="1"/>
</dbReference>
<name>A0A2A2GB07_9BACT</name>
<dbReference type="GO" id="GO:0005975">
    <property type="term" value="P:carbohydrate metabolic process"/>
    <property type="evidence" value="ECO:0007669"/>
    <property type="project" value="InterPro"/>
</dbReference>
<dbReference type="InterPro" id="IPR022560">
    <property type="entry name" value="DUF3473"/>
</dbReference>
<dbReference type="GO" id="GO:0016810">
    <property type="term" value="F:hydrolase activity, acting on carbon-nitrogen (but not peptide) bonds"/>
    <property type="evidence" value="ECO:0007669"/>
    <property type="project" value="InterPro"/>
</dbReference>
<dbReference type="InterPro" id="IPR011330">
    <property type="entry name" value="Glyco_hydro/deAcase_b/a-brl"/>
</dbReference>
<dbReference type="Pfam" id="PF11959">
    <property type="entry name" value="DUF3473"/>
    <property type="match status" value="1"/>
</dbReference>
<dbReference type="Pfam" id="PF01522">
    <property type="entry name" value="Polysacc_deac_1"/>
    <property type="match status" value="1"/>
</dbReference>
<comment type="caution">
    <text evidence="2">The sequence shown here is derived from an EMBL/GenBank/DDBJ whole genome shotgun (WGS) entry which is preliminary data.</text>
</comment>
<evidence type="ECO:0000313" key="3">
    <source>
        <dbReference type="Proteomes" id="UP000218831"/>
    </source>
</evidence>
<dbReference type="CDD" id="cd10941">
    <property type="entry name" value="CE4_PuuE_HpPgdA_like_2"/>
    <property type="match status" value="1"/>
</dbReference>
<evidence type="ECO:0000313" key="2">
    <source>
        <dbReference type="EMBL" id="PAU94025.1"/>
    </source>
</evidence>